<gene>
    <name evidence="8" type="ORF">COK72_21645</name>
</gene>
<sequence length="972" mass="109560">MQKKMNNNLKHLQTRDLLENSITNFDVYNAIIEQNYMHILKDVVEQNYTSATYPVLKNISTGTIGLTGTIVGMIATGGVASIAKIGFSLLSTTFNIFLDVNKPSESATAVWEKIKKYAEEYVGKEFDVNQFNRLMSELDGCKDSVALYLDYRKKADPAALYYCRSAIALFTQRISTFQQKGYEILSLPLFVQVARLLLLLYRDLVLYGESWNISPTDRAKDKKMMKKLIKQFSEYSFITYLSGLEDMQQDETKIWKSPCCDINQDRKLQEKVFPFTKHWNAINQYKQGMQLSVFDIVAQFPTLDPGTYPLIGTNIKQSREVFSRITGAIIKKEHLVEPSQTNVSTTEQIDNLLPAGYEGELIDLRTKVGKLTPPIGYGNIKYPLYSMDQVIDKVTGAAMGKSYKVGPFKPNEETWFPSNHLVPLDMAGSCCDTEHGLVNNFYAGSSMVAFPPEKIKCKINPDKHKLSSVTLLGTFKTWHQVDWPSESYGFISSGLICGFRQNDLNPKHILSSSLITQIPAEMNANNGRKGFRNVSENITGQNVMRAQINGSYLEYDVFGIENATTHCEIRLYLSYGGNRNSSIDIAVSHLEPNSLGCEWHMGKEQKIGNIPLDISALVENSIRGMNGYYSLTKKVPIILKEGRSKIKLAFKSNNDLNTVMIDRIEIIPVKTETNISGKNGTVIFTVHQNGKLEAEAVGTDISIDGVDSKKSWKVFVCGQDKFDNKGEMKELIFYGQEKPKDIASTFNKMFPESTSEWIIPGNTLSVLDFSEPPIPQETIPLGKYNNQKKILELVKVNDKKNEQFLMRKTATASEADLENEVGKDYSVFAGGKLVYRCKKGTKFKTVMNAFNALNIRAYSARIVEENEKMNPKDTAKDMIDDLFPRTHNNKPDYANCVKPHIVSYDTRVAKNALRTMHKNNIPIPDDFYTNLRAAEEKIFVRENSQACLTDKNNLTTMLGLRGKDGKCVQGKN</sequence>
<proteinExistence type="inferred from homology"/>
<dbReference type="RefSeq" id="WP_098640886.1">
    <property type="nucleotide sequence ID" value="NZ_NVCO01000075.1"/>
</dbReference>
<dbReference type="Gene3D" id="1.20.190.10">
    <property type="entry name" value="Pesticidal crystal protein, N-terminal domain"/>
    <property type="match status" value="1"/>
</dbReference>
<evidence type="ECO:0000256" key="1">
    <source>
        <dbReference type="ARBA" id="ARBA00007819"/>
    </source>
</evidence>
<evidence type="ECO:0000313" key="8">
    <source>
        <dbReference type="EMBL" id="PFT40646.1"/>
    </source>
</evidence>
<evidence type="ECO:0000259" key="6">
    <source>
        <dbReference type="Pfam" id="PF03944"/>
    </source>
</evidence>
<comment type="caution">
    <text evidence="8">The sequence shown here is derived from an EMBL/GenBank/DDBJ whole genome shotgun (WGS) entry which is preliminary data.</text>
</comment>
<dbReference type="EMBL" id="NVCO01000075">
    <property type="protein sequence ID" value="PFT40646.1"/>
    <property type="molecule type" value="Genomic_DNA"/>
</dbReference>
<evidence type="ECO:0000256" key="2">
    <source>
        <dbReference type="ARBA" id="ARBA00022656"/>
    </source>
</evidence>
<evidence type="ECO:0000259" key="7">
    <source>
        <dbReference type="Pfam" id="PF03945"/>
    </source>
</evidence>
<dbReference type="GO" id="GO:0090729">
    <property type="term" value="F:toxin activity"/>
    <property type="evidence" value="ECO:0007669"/>
    <property type="project" value="UniProtKB-KW"/>
</dbReference>
<dbReference type="AlphaFoldDB" id="A0A9X7AKF1"/>
<dbReference type="PANTHER" id="PTHR37003:SF2">
    <property type="entry name" value="PESTICIDAL CRYSTAL PROTEIN N-TERMINAL DOMAIN-CONTAINING PROTEIN"/>
    <property type="match status" value="1"/>
</dbReference>
<keyword evidence="2" id="KW-0800">Toxin</keyword>
<dbReference type="Gene3D" id="2.60.120.260">
    <property type="entry name" value="Galactose-binding domain-like"/>
    <property type="match status" value="1"/>
</dbReference>
<dbReference type="Pfam" id="PF03945">
    <property type="entry name" value="Endotoxin_N"/>
    <property type="match status" value="1"/>
</dbReference>
<dbReference type="SUPFAM" id="SSF56849">
    <property type="entry name" value="delta-Endotoxin (insectocide), N-terminal domain"/>
    <property type="match status" value="1"/>
</dbReference>
<keyword evidence="3" id="KW-0749">Sporulation</keyword>
<dbReference type="Proteomes" id="UP000226106">
    <property type="component" value="Unassembled WGS sequence"/>
</dbReference>
<dbReference type="InterPro" id="IPR038979">
    <property type="entry name" value="Pest_crys"/>
</dbReference>
<dbReference type="InterPro" id="IPR008979">
    <property type="entry name" value="Galactose-bd-like_sf"/>
</dbReference>
<feature type="domain" description="Pesticidal crystal protein" evidence="6">
    <location>
        <begin position="515"/>
        <end position="669"/>
    </location>
</feature>
<evidence type="ECO:0000256" key="4">
    <source>
        <dbReference type="ARBA" id="ARBA00023026"/>
    </source>
</evidence>
<keyword evidence="4" id="KW-0843">Virulence</keyword>
<dbReference type="InterPro" id="IPR005638">
    <property type="entry name" value="Pest_crys_dom-III"/>
</dbReference>
<dbReference type="Pfam" id="PF03944">
    <property type="entry name" value="Endotoxin_C"/>
    <property type="match status" value="1"/>
</dbReference>
<evidence type="ECO:0000313" key="9">
    <source>
        <dbReference type="Proteomes" id="UP000226106"/>
    </source>
</evidence>
<protein>
    <recommendedName>
        <fullName evidence="5">Crystaline entomocidal protoxin</fullName>
    </recommendedName>
</protein>
<dbReference type="GO" id="GO:0001907">
    <property type="term" value="P:symbiont-mediated killing of host cell"/>
    <property type="evidence" value="ECO:0007669"/>
    <property type="project" value="InterPro"/>
</dbReference>
<dbReference type="InterPro" id="IPR005639">
    <property type="entry name" value="Pest_crys_dom_I"/>
</dbReference>
<accession>A0A9X7AKF1</accession>
<evidence type="ECO:0000256" key="3">
    <source>
        <dbReference type="ARBA" id="ARBA00022969"/>
    </source>
</evidence>
<comment type="similarity">
    <text evidence="1">Belongs to the delta endotoxin family.</text>
</comment>
<evidence type="ECO:0000256" key="5">
    <source>
        <dbReference type="ARBA" id="ARBA00029653"/>
    </source>
</evidence>
<dbReference type="SUPFAM" id="SSF49785">
    <property type="entry name" value="Galactose-binding domain-like"/>
    <property type="match status" value="1"/>
</dbReference>
<dbReference type="GO" id="GO:0030435">
    <property type="term" value="P:sporulation resulting in formation of a cellular spore"/>
    <property type="evidence" value="ECO:0007669"/>
    <property type="project" value="UniProtKB-KW"/>
</dbReference>
<reference evidence="8 9" key="1">
    <citation type="submission" date="2017-09" db="EMBL/GenBank/DDBJ databases">
        <title>Large-scale bioinformatics analysis of Bacillus genomes uncovers conserved roles of natural products in bacterial physiology.</title>
        <authorList>
            <consortium name="Agbiome Team Llc"/>
            <person name="Bleich R.M."/>
            <person name="Grubbs K.J."/>
            <person name="Santa Maria K.C."/>
            <person name="Allen S.E."/>
            <person name="Farag S."/>
            <person name="Shank E.A."/>
            <person name="Bowers A."/>
        </authorList>
    </citation>
    <scope>NUCLEOTIDE SEQUENCE [LARGE SCALE GENOMIC DNA]</scope>
    <source>
        <strain evidence="8 9">AFS065400</strain>
    </source>
</reference>
<dbReference type="InterPro" id="IPR036716">
    <property type="entry name" value="Pest_crys_N_sf"/>
</dbReference>
<dbReference type="PANTHER" id="PTHR37003">
    <property type="entry name" value="ENDOTOXIN_N DOMAIN-CONTAINING PROTEIN-RELATED"/>
    <property type="match status" value="1"/>
</dbReference>
<organism evidence="8 9">
    <name type="scientific">Bacillus thuringiensis</name>
    <dbReference type="NCBI Taxonomy" id="1428"/>
    <lineage>
        <taxon>Bacteria</taxon>
        <taxon>Bacillati</taxon>
        <taxon>Bacillota</taxon>
        <taxon>Bacilli</taxon>
        <taxon>Bacillales</taxon>
        <taxon>Bacillaceae</taxon>
        <taxon>Bacillus</taxon>
        <taxon>Bacillus cereus group</taxon>
    </lineage>
</organism>
<feature type="domain" description="Pesticidal crystal protein" evidence="7">
    <location>
        <begin position="82"/>
        <end position="304"/>
    </location>
</feature>
<name>A0A9X7AKF1_BACTU</name>